<dbReference type="Gene3D" id="3.40.190.10">
    <property type="entry name" value="Periplasmic binding protein-like II"/>
    <property type="match status" value="1"/>
</dbReference>
<protein>
    <submittedName>
        <fullName evidence="3">Putative ABC transporter substrate-binding protein</fullName>
    </submittedName>
</protein>
<dbReference type="SUPFAM" id="SSF53850">
    <property type="entry name" value="Periplasmic binding protein-like II"/>
    <property type="match status" value="1"/>
</dbReference>
<dbReference type="Gene3D" id="3.90.76.10">
    <property type="entry name" value="Dipeptide-binding Protein, Domain 1"/>
    <property type="match status" value="1"/>
</dbReference>
<dbReference type="STRING" id="1184609.KILIM_019_00080"/>
<feature type="signal peptide" evidence="1">
    <location>
        <begin position="1"/>
        <end position="19"/>
    </location>
</feature>
<dbReference type="PROSITE" id="PS51257">
    <property type="entry name" value="PROKAR_LIPOPROTEIN"/>
    <property type="match status" value="1"/>
</dbReference>
<dbReference type="CDD" id="cd08509">
    <property type="entry name" value="PBP2_TmCBP_oligosaccharides_like"/>
    <property type="match status" value="1"/>
</dbReference>
<gene>
    <name evidence="3" type="ORF">KILIM_019_00080</name>
</gene>
<feature type="chain" id="PRO_5038936534" evidence="1">
    <location>
        <begin position="20"/>
        <end position="561"/>
    </location>
</feature>
<dbReference type="EMBL" id="BAHD01000019">
    <property type="protein sequence ID" value="GAB95356.1"/>
    <property type="molecule type" value="Genomic_DNA"/>
</dbReference>
<dbReference type="InterPro" id="IPR039424">
    <property type="entry name" value="SBP_5"/>
</dbReference>
<dbReference type="OrthoDB" id="9764591at2"/>
<dbReference type="PANTHER" id="PTHR30290">
    <property type="entry name" value="PERIPLASMIC BINDING COMPONENT OF ABC TRANSPORTER"/>
    <property type="match status" value="1"/>
</dbReference>
<evidence type="ECO:0000256" key="1">
    <source>
        <dbReference type="SAM" id="SignalP"/>
    </source>
</evidence>
<dbReference type="eggNOG" id="COG0747">
    <property type="taxonomic scope" value="Bacteria"/>
</dbReference>
<dbReference type="GO" id="GO:0015833">
    <property type="term" value="P:peptide transport"/>
    <property type="evidence" value="ECO:0007669"/>
    <property type="project" value="TreeGrafter"/>
</dbReference>
<dbReference type="Pfam" id="PF00496">
    <property type="entry name" value="SBP_bac_5"/>
    <property type="match status" value="1"/>
</dbReference>
<keyword evidence="4" id="KW-1185">Reference proteome</keyword>
<proteinExistence type="predicted"/>
<evidence type="ECO:0000313" key="4">
    <source>
        <dbReference type="Proteomes" id="UP000008366"/>
    </source>
</evidence>
<comment type="caution">
    <text evidence="3">The sequence shown here is derived from an EMBL/GenBank/DDBJ whole genome shotgun (WGS) entry which is preliminary data.</text>
</comment>
<evidence type="ECO:0000313" key="3">
    <source>
        <dbReference type="EMBL" id="GAB95356.1"/>
    </source>
</evidence>
<dbReference type="InterPro" id="IPR000914">
    <property type="entry name" value="SBP_5_dom"/>
</dbReference>
<dbReference type="AlphaFoldDB" id="K6WNI6"/>
<evidence type="ECO:0000259" key="2">
    <source>
        <dbReference type="Pfam" id="PF00496"/>
    </source>
</evidence>
<sequence>MRLKTSLVAGAVVGAVMLAGCGSGDSNTASTPTGDAAAATQGTAALTIAKPDGALATESNNPWVGDSSGLKLGYINAILEPLGVVNLIDPTKPTQPWLASDIAWADDYKSVVLTARDGVKWNDGQAFSAADIGFTFDLFMKHKELDTAALGLKAVKVEGNKVTLTFANSMYVKQDKVLHKQIVPKHVWEKVADPAKEVNLKPVGTGPYTLSQFSTQSVELTARNDYWGGTPAVPKLYYVSYNDNTALTTALANGDADWAQAFIPNVKSAYVDKDAEHNVYWAANGLGIDAMFVNTTTKPFNDVAFRKAINMVVDREKHMAIAREGGVPALTSVTGLPTPVGDSYIASAYQGQNYSVDVEGAKKVLTDAGYTYSGDKLLDKEGAPVTFTLQVPQGWNDYVTGISLIADEVKALGVEAAVKTPDADTWWAAKGKGDFQAILHWTDTGATPYDLYSDIMDGRFLKPAGKEADFNFGRFDSPEATAALNAYANATSDDARKTALDTVQKVFVEQVPAMPVGTRPFIGSYNTRNYVGWPGEQDPYAPADPTQPSAVLILTKLKPAS</sequence>
<dbReference type="GO" id="GO:1904680">
    <property type="term" value="F:peptide transmembrane transporter activity"/>
    <property type="evidence" value="ECO:0007669"/>
    <property type="project" value="TreeGrafter"/>
</dbReference>
<keyword evidence="1" id="KW-0732">Signal</keyword>
<reference evidence="3 4" key="1">
    <citation type="submission" date="2012-08" db="EMBL/GenBank/DDBJ databases">
        <title>Whole genome shotgun sequence of Kineosphaera limosa NBRC 100340.</title>
        <authorList>
            <person name="Yoshida I."/>
            <person name="Isaki S."/>
            <person name="Hosoyama A."/>
            <person name="Tsuchikane K."/>
            <person name="Katsumata H."/>
            <person name="Ando Y."/>
            <person name="Ohji S."/>
            <person name="Hamada M."/>
            <person name="Tamura T."/>
            <person name="Yamazoe A."/>
            <person name="Yamazaki S."/>
            <person name="Fujita N."/>
        </authorList>
    </citation>
    <scope>NUCLEOTIDE SEQUENCE [LARGE SCALE GENOMIC DNA]</scope>
    <source>
        <strain evidence="3 4">NBRC 100340</strain>
    </source>
</reference>
<dbReference type="RefSeq" id="WP_006591888.1">
    <property type="nucleotide sequence ID" value="NZ_BAHD01000019.1"/>
</dbReference>
<accession>K6WNI6</accession>
<dbReference type="Gene3D" id="3.10.105.10">
    <property type="entry name" value="Dipeptide-binding Protein, Domain 3"/>
    <property type="match status" value="1"/>
</dbReference>
<name>K6WNI6_9MICO</name>
<organism evidence="3 4">
    <name type="scientific">Kineosphaera limosa NBRC 100340</name>
    <dbReference type="NCBI Taxonomy" id="1184609"/>
    <lineage>
        <taxon>Bacteria</taxon>
        <taxon>Bacillati</taxon>
        <taxon>Actinomycetota</taxon>
        <taxon>Actinomycetes</taxon>
        <taxon>Micrococcales</taxon>
        <taxon>Dermatophilaceae</taxon>
        <taxon>Kineosphaera</taxon>
    </lineage>
</organism>
<dbReference type="Proteomes" id="UP000008366">
    <property type="component" value="Unassembled WGS sequence"/>
</dbReference>
<dbReference type="PANTHER" id="PTHR30290:SF82">
    <property type="entry name" value="ABC-TYPE DIPEPTIDE_OLIGOPEPTIDE TRANSPORT SYSTEM, PERIPLASMIC COMPONENT"/>
    <property type="match status" value="1"/>
</dbReference>
<feature type="domain" description="Solute-binding protein family 5" evidence="2">
    <location>
        <begin position="95"/>
        <end position="448"/>
    </location>
</feature>